<comment type="subcellular location">
    <subcellularLocation>
        <location evidence="1">Cell membrane</location>
        <topology evidence="1">Multi-pass membrane protein</topology>
    </subcellularLocation>
</comment>
<evidence type="ECO:0000256" key="9">
    <source>
        <dbReference type="SAM" id="Phobius"/>
    </source>
</evidence>
<evidence type="ECO:0000256" key="5">
    <source>
        <dbReference type="ARBA" id="ARBA00022692"/>
    </source>
</evidence>
<evidence type="ECO:0000313" key="12">
    <source>
        <dbReference type="Proteomes" id="UP000371041"/>
    </source>
</evidence>
<dbReference type="SUPFAM" id="SSF103473">
    <property type="entry name" value="MFS general substrate transporter"/>
    <property type="match status" value="1"/>
</dbReference>
<feature type="domain" description="Major facilitator superfamily (MFS) profile" evidence="10">
    <location>
        <begin position="36"/>
        <end position="492"/>
    </location>
</feature>
<dbReference type="InterPro" id="IPR036259">
    <property type="entry name" value="MFS_trans_sf"/>
</dbReference>
<name>A0A5Q3QBQ3_9PSEU</name>
<feature type="transmembrane region" description="Helical" evidence="9">
    <location>
        <begin position="252"/>
        <end position="274"/>
    </location>
</feature>
<keyword evidence="6 9" id="KW-1133">Transmembrane helix</keyword>
<dbReference type="AlphaFoldDB" id="A0A5Q3QBQ3"/>
<feature type="transmembrane region" description="Helical" evidence="9">
    <location>
        <begin position="72"/>
        <end position="94"/>
    </location>
</feature>
<evidence type="ECO:0000256" key="4">
    <source>
        <dbReference type="ARBA" id="ARBA00022475"/>
    </source>
</evidence>
<keyword evidence="3" id="KW-0813">Transport</keyword>
<keyword evidence="4" id="KW-1003">Cell membrane</keyword>
<evidence type="ECO:0000256" key="6">
    <source>
        <dbReference type="ARBA" id="ARBA00022989"/>
    </source>
</evidence>
<feature type="transmembrane region" description="Helical" evidence="9">
    <location>
        <begin position="324"/>
        <end position="347"/>
    </location>
</feature>
<dbReference type="Gene3D" id="1.20.1720.10">
    <property type="entry name" value="Multidrug resistance protein D"/>
    <property type="match status" value="1"/>
</dbReference>
<dbReference type="EMBL" id="CP045929">
    <property type="protein sequence ID" value="QGK71803.1"/>
    <property type="molecule type" value="Genomic_DNA"/>
</dbReference>
<dbReference type="PANTHER" id="PTHR42718">
    <property type="entry name" value="MAJOR FACILITATOR SUPERFAMILY MULTIDRUG TRANSPORTER MFSC"/>
    <property type="match status" value="1"/>
</dbReference>
<dbReference type="PANTHER" id="PTHR42718:SF9">
    <property type="entry name" value="MAJOR FACILITATOR SUPERFAMILY MULTIDRUG TRANSPORTER MFSC"/>
    <property type="match status" value="1"/>
</dbReference>
<evidence type="ECO:0000256" key="1">
    <source>
        <dbReference type="ARBA" id="ARBA00004651"/>
    </source>
</evidence>
<feature type="transmembrane region" description="Helical" evidence="9">
    <location>
        <begin position="36"/>
        <end position="60"/>
    </location>
</feature>
<feature type="transmembrane region" description="Helical" evidence="9">
    <location>
        <begin position="295"/>
        <end position="318"/>
    </location>
</feature>
<dbReference type="KEGG" id="sace:GIY23_21845"/>
<evidence type="ECO:0000256" key="3">
    <source>
        <dbReference type="ARBA" id="ARBA00022448"/>
    </source>
</evidence>
<feature type="transmembrane region" description="Helical" evidence="9">
    <location>
        <begin position="190"/>
        <end position="207"/>
    </location>
</feature>
<organism evidence="11 12">
    <name type="scientific">Allosaccharopolyspora coralli</name>
    <dbReference type="NCBI Taxonomy" id="2665642"/>
    <lineage>
        <taxon>Bacteria</taxon>
        <taxon>Bacillati</taxon>
        <taxon>Actinomycetota</taxon>
        <taxon>Actinomycetes</taxon>
        <taxon>Pseudonocardiales</taxon>
        <taxon>Pseudonocardiaceae</taxon>
        <taxon>Allosaccharopolyspora</taxon>
    </lineage>
</organism>
<comment type="similarity">
    <text evidence="2">Belongs to the major facilitator superfamily. EmrB family.</text>
</comment>
<dbReference type="Proteomes" id="UP000371041">
    <property type="component" value="Chromosome"/>
</dbReference>
<feature type="transmembrane region" description="Helical" evidence="9">
    <location>
        <begin position="164"/>
        <end position="184"/>
    </location>
</feature>
<sequence>MVHRCDRSLMSQTSTADRPPVSDAGAATLTRRDRNVIYLLLAATFVVILNETIMSVALPALKDDLGVGDVTVQWVATGFMLTMAVVIPITGILLQRVRTRPMFVAAMTMFTTGTLLCAVAPGFSALLAGRIVQAVGTAIMVPLLMTTVMTLVPAAIRGRMMSNISLVIAVAPALGPTISGVILQTFGWRAMFWVVLPIAAGMLAVGARRVQNVTEIRHARIDVLSVVLSAIGFGGLVYGLSLAGEGATVDVAFVLTVTAVGVAGLAAFVVRQLVLQSSDSPLLDLRTFRSVQFTLSLIVVMISFSALLGTMIVLPIYMQEVLGFPPLYVGLAVLPGGLLMGLAAPLVGRVYDRRGTRVLVVPGVVLLAGSLWGLAAVTSASTPFALLVGLHVVLSIGLAMIMTPVMSTGLGAVPAHLYSHGSALVATLQQVAAAAGSALFISTLAAVTGSRIAAGQAPQVASAGGTQAAFVTGAILCSIAAVVAWFVRGGGEQAVADDSEERA</sequence>
<dbReference type="PROSITE" id="PS50850">
    <property type="entry name" value="MFS"/>
    <property type="match status" value="1"/>
</dbReference>
<proteinExistence type="inferred from homology"/>
<evidence type="ECO:0000256" key="7">
    <source>
        <dbReference type="ARBA" id="ARBA00023136"/>
    </source>
</evidence>
<feature type="transmembrane region" description="Helical" evidence="9">
    <location>
        <begin position="131"/>
        <end position="152"/>
    </location>
</feature>
<keyword evidence="5 9" id="KW-0812">Transmembrane</keyword>
<dbReference type="GO" id="GO:0022857">
    <property type="term" value="F:transmembrane transporter activity"/>
    <property type="evidence" value="ECO:0007669"/>
    <property type="project" value="InterPro"/>
</dbReference>
<protein>
    <submittedName>
        <fullName evidence="11">DHA2 family efflux MFS transporter permease subunit</fullName>
    </submittedName>
</protein>
<evidence type="ECO:0000256" key="8">
    <source>
        <dbReference type="SAM" id="MobiDB-lite"/>
    </source>
</evidence>
<keyword evidence="7 9" id="KW-0472">Membrane</keyword>
<feature type="region of interest" description="Disordered" evidence="8">
    <location>
        <begin position="1"/>
        <end position="25"/>
    </location>
</feature>
<accession>A0A5Q3QBQ3</accession>
<reference evidence="12" key="1">
    <citation type="submission" date="2019-11" db="EMBL/GenBank/DDBJ databases">
        <title>The complete genome sequence of Saccharopolyspora sp. E2A.</title>
        <authorList>
            <person name="Zhang G."/>
        </authorList>
    </citation>
    <scope>NUCLEOTIDE SEQUENCE [LARGE SCALE GENOMIC DNA]</scope>
    <source>
        <strain evidence="12">E2A</strain>
    </source>
</reference>
<dbReference type="CDD" id="cd17503">
    <property type="entry name" value="MFS_LmrB_MDR_like"/>
    <property type="match status" value="1"/>
</dbReference>
<feature type="transmembrane region" description="Helical" evidence="9">
    <location>
        <begin position="423"/>
        <end position="447"/>
    </location>
</feature>
<feature type="transmembrane region" description="Helical" evidence="9">
    <location>
        <begin position="103"/>
        <end position="125"/>
    </location>
</feature>
<dbReference type="InterPro" id="IPR004638">
    <property type="entry name" value="EmrB-like"/>
</dbReference>
<feature type="transmembrane region" description="Helical" evidence="9">
    <location>
        <begin position="359"/>
        <end position="378"/>
    </location>
</feature>
<dbReference type="InterPro" id="IPR011701">
    <property type="entry name" value="MFS"/>
</dbReference>
<dbReference type="Gene3D" id="1.20.1250.20">
    <property type="entry name" value="MFS general substrate transporter like domains"/>
    <property type="match status" value="1"/>
</dbReference>
<dbReference type="InterPro" id="IPR020846">
    <property type="entry name" value="MFS_dom"/>
</dbReference>
<feature type="transmembrane region" description="Helical" evidence="9">
    <location>
        <begin position="467"/>
        <end position="487"/>
    </location>
</feature>
<dbReference type="Pfam" id="PF07690">
    <property type="entry name" value="MFS_1"/>
    <property type="match status" value="1"/>
</dbReference>
<evidence type="ECO:0000313" key="11">
    <source>
        <dbReference type="EMBL" id="QGK71803.1"/>
    </source>
</evidence>
<feature type="transmembrane region" description="Helical" evidence="9">
    <location>
        <begin position="219"/>
        <end position="240"/>
    </location>
</feature>
<dbReference type="GO" id="GO:0005886">
    <property type="term" value="C:plasma membrane"/>
    <property type="evidence" value="ECO:0007669"/>
    <property type="project" value="UniProtKB-SubCell"/>
</dbReference>
<evidence type="ECO:0000256" key="2">
    <source>
        <dbReference type="ARBA" id="ARBA00008537"/>
    </source>
</evidence>
<evidence type="ECO:0000259" key="10">
    <source>
        <dbReference type="PROSITE" id="PS50850"/>
    </source>
</evidence>
<dbReference type="NCBIfam" id="TIGR00711">
    <property type="entry name" value="efflux_EmrB"/>
    <property type="match status" value="1"/>
</dbReference>
<gene>
    <name evidence="11" type="ORF">GIY23_21845</name>
</gene>
<keyword evidence="12" id="KW-1185">Reference proteome</keyword>
<dbReference type="PRINTS" id="PR01036">
    <property type="entry name" value="TCRTETB"/>
</dbReference>